<evidence type="ECO:0000256" key="8">
    <source>
        <dbReference type="PROSITE-ProRule" id="PRU00042"/>
    </source>
</evidence>
<dbReference type="SUPFAM" id="SSF57667">
    <property type="entry name" value="beta-beta-alpha zinc fingers"/>
    <property type="match status" value="1"/>
</dbReference>
<dbReference type="GO" id="GO:0005634">
    <property type="term" value="C:nucleus"/>
    <property type="evidence" value="ECO:0007669"/>
    <property type="project" value="UniProtKB-SubCell"/>
</dbReference>
<dbReference type="InterPro" id="IPR036236">
    <property type="entry name" value="Znf_C2H2_sf"/>
</dbReference>
<dbReference type="PROSITE" id="PS50157">
    <property type="entry name" value="ZINC_FINGER_C2H2_2"/>
    <property type="match status" value="2"/>
</dbReference>
<dbReference type="InterPro" id="IPR013087">
    <property type="entry name" value="Znf_C2H2_type"/>
</dbReference>
<evidence type="ECO:0000256" key="7">
    <source>
        <dbReference type="ARBA" id="ARBA00023242"/>
    </source>
</evidence>
<keyword evidence="4 8" id="KW-0863">Zinc-finger</keyword>
<feature type="compositionally biased region" description="Low complexity" evidence="9">
    <location>
        <begin position="169"/>
        <end position="179"/>
    </location>
</feature>
<dbReference type="PANTHER" id="PTHR16515">
    <property type="entry name" value="PR DOMAIN ZINC FINGER PROTEIN"/>
    <property type="match status" value="1"/>
</dbReference>
<keyword evidence="2" id="KW-0479">Metal-binding</keyword>
<keyword evidence="7" id="KW-0539">Nucleus</keyword>
<sequence>MSKRRRTESSSEEESDYFPSANDRDGENSSSLEEDTANETRRSRTKKRAMSKRMRRDYAPSRRRLELINISTDRDKQRLYPTNERDEESYESSDAEIPRSRERKSVLSKRKRRNLDTLQSQKKEISRGSMKPRLLPKRECRDQGPSPSLFKFNEAFNKKREKNLTPRQSSSASNNISMDSLNKQDMTTCYDRLTRLDEPESPAQEANISNIDEENHQKIDLKLQFLLSKIYKTISKLKDVSTKLSKYEHESPKPSNYASISLPSCSSKEQDIHKTNCNELDGKKENRKIQLAAKEQIQKVAKLREEEEAKKTPVYVKCECSNCQDNKKRGNHAKKNGHVCSICYKCFPKPSELRRHMAVHSDERPYICRYEGCGTRFKHYNAQFRHEKVHESGERYIDNQSIAYQTEIGTMIFACDDNKKVVWRPMTEKDKQDDDLRRIYFIPVEKDEEQVEKTINYTNLVNVKVRARRMKRKVTKNLNSEEIDANRGCTVRHGIKLGLEWAVEKAVAFPHLFKGHRLAKRAKTWHRYRLGAMGLSAELESIPLFTEFFPQLEEQIQLNVDLFDKKTADMVRSGILPEVFNGGHIQMISAVPLSDVLNNRT</sequence>
<evidence type="ECO:0000313" key="11">
    <source>
        <dbReference type="EMBL" id="OXA41881.1"/>
    </source>
</evidence>
<feature type="compositionally biased region" description="Basic and acidic residues" evidence="9">
    <location>
        <begin position="56"/>
        <end position="78"/>
    </location>
</feature>
<dbReference type="GO" id="GO:0003677">
    <property type="term" value="F:DNA binding"/>
    <property type="evidence" value="ECO:0007669"/>
    <property type="project" value="UniProtKB-KW"/>
</dbReference>
<accession>A0A226DB69</accession>
<dbReference type="PANTHER" id="PTHR16515:SF49">
    <property type="entry name" value="GASTRULA ZINC FINGER PROTEIN XLCGF49.1-LIKE-RELATED"/>
    <property type="match status" value="1"/>
</dbReference>
<evidence type="ECO:0000256" key="6">
    <source>
        <dbReference type="ARBA" id="ARBA00023125"/>
    </source>
</evidence>
<feature type="region of interest" description="Disordered" evidence="9">
    <location>
        <begin position="1"/>
        <end position="179"/>
    </location>
</feature>
<proteinExistence type="predicted"/>
<dbReference type="PROSITE" id="PS00028">
    <property type="entry name" value="ZINC_FINGER_C2H2_1"/>
    <property type="match status" value="2"/>
</dbReference>
<name>A0A226DB69_FOLCA</name>
<evidence type="ECO:0000313" key="12">
    <source>
        <dbReference type="Proteomes" id="UP000198287"/>
    </source>
</evidence>
<dbReference type="InterPro" id="IPR050331">
    <property type="entry name" value="Zinc_finger"/>
</dbReference>
<reference evidence="11 12" key="1">
    <citation type="submission" date="2015-12" db="EMBL/GenBank/DDBJ databases">
        <title>The genome of Folsomia candida.</title>
        <authorList>
            <person name="Faddeeva A."/>
            <person name="Derks M.F."/>
            <person name="Anvar Y."/>
            <person name="Smit S."/>
            <person name="Van Straalen N."/>
            <person name="Roelofs D."/>
        </authorList>
    </citation>
    <scope>NUCLEOTIDE SEQUENCE [LARGE SCALE GENOMIC DNA]</scope>
    <source>
        <strain evidence="11 12">VU population</strain>
        <tissue evidence="11">Whole body</tissue>
    </source>
</reference>
<dbReference type="Gene3D" id="3.30.160.60">
    <property type="entry name" value="Classic Zinc Finger"/>
    <property type="match status" value="2"/>
</dbReference>
<dbReference type="AlphaFoldDB" id="A0A226DB69"/>
<dbReference type="GO" id="GO:0010468">
    <property type="term" value="P:regulation of gene expression"/>
    <property type="evidence" value="ECO:0007669"/>
    <property type="project" value="TreeGrafter"/>
</dbReference>
<keyword evidence="5" id="KW-0862">Zinc</keyword>
<feature type="compositionally biased region" description="Acidic residues" evidence="9">
    <location>
        <begin position="85"/>
        <end position="94"/>
    </location>
</feature>
<evidence type="ECO:0000256" key="3">
    <source>
        <dbReference type="ARBA" id="ARBA00022737"/>
    </source>
</evidence>
<dbReference type="OrthoDB" id="10252328at2759"/>
<evidence type="ECO:0000256" key="4">
    <source>
        <dbReference type="ARBA" id="ARBA00022771"/>
    </source>
</evidence>
<keyword evidence="12" id="KW-1185">Reference proteome</keyword>
<feature type="compositionally biased region" description="Basic and acidic residues" evidence="9">
    <location>
        <begin position="96"/>
        <end position="105"/>
    </location>
</feature>
<evidence type="ECO:0000256" key="5">
    <source>
        <dbReference type="ARBA" id="ARBA00022833"/>
    </source>
</evidence>
<gene>
    <name evidence="11" type="ORF">Fcan01_23403</name>
</gene>
<evidence type="ECO:0000256" key="1">
    <source>
        <dbReference type="ARBA" id="ARBA00004123"/>
    </source>
</evidence>
<comment type="subcellular location">
    <subcellularLocation>
        <location evidence="1">Nucleus</location>
    </subcellularLocation>
</comment>
<dbReference type="EMBL" id="LNIX01000028">
    <property type="protein sequence ID" value="OXA41881.1"/>
    <property type="molecule type" value="Genomic_DNA"/>
</dbReference>
<dbReference type="GO" id="GO:0008270">
    <property type="term" value="F:zinc ion binding"/>
    <property type="evidence" value="ECO:0007669"/>
    <property type="project" value="UniProtKB-KW"/>
</dbReference>
<comment type="caution">
    <text evidence="11">The sequence shown here is derived from an EMBL/GenBank/DDBJ whole genome shotgun (WGS) entry which is preliminary data.</text>
</comment>
<dbReference type="SMART" id="SM00355">
    <property type="entry name" value="ZnF_C2H2"/>
    <property type="match status" value="2"/>
</dbReference>
<keyword evidence="3" id="KW-0677">Repeat</keyword>
<organism evidence="11 12">
    <name type="scientific">Folsomia candida</name>
    <name type="common">Springtail</name>
    <dbReference type="NCBI Taxonomy" id="158441"/>
    <lineage>
        <taxon>Eukaryota</taxon>
        <taxon>Metazoa</taxon>
        <taxon>Ecdysozoa</taxon>
        <taxon>Arthropoda</taxon>
        <taxon>Hexapoda</taxon>
        <taxon>Collembola</taxon>
        <taxon>Entomobryomorpha</taxon>
        <taxon>Isotomoidea</taxon>
        <taxon>Isotomidae</taxon>
        <taxon>Proisotominae</taxon>
        <taxon>Folsomia</taxon>
    </lineage>
</organism>
<evidence type="ECO:0000256" key="2">
    <source>
        <dbReference type="ARBA" id="ARBA00022723"/>
    </source>
</evidence>
<protein>
    <submittedName>
        <fullName evidence="11">Transcription factor Sp3</fullName>
    </submittedName>
</protein>
<feature type="domain" description="C2H2-type" evidence="10">
    <location>
        <begin position="338"/>
        <end position="365"/>
    </location>
</feature>
<evidence type="ECO:0000256" key="9">
    <source>
        <dbReference type="SAM" id="MobiDB-lite"/>
    </source>
</evidence>
<feature type="compositionally biased region" description="Basic residues" evidence="9">
    <location>
        <begin position="43"/>
        <end position="55"/>
    </location>
</feature>
<evidence type="ECO:0000259" key="10">
    <source>
        <dbReference type="PROSITE" id="PS50157"/>
    </source>
</evidence>
<feature type="domain" description="C2H2-type" evidence="10">
    <location>
        <begin position="366"/>
        <end position="395"/>
    </location>
</feature>
<dbReference type="Proteomes" id="UP000198287">
    <property type="component" value="Unassembled WGS sequence"/>
</dbReference>
<keyword evidence="6" id="KW-0238">DNA-binding</keyword>